<sequence>MNMAAKLESGWQAELEDEFSKPYMQNLKTFLLSEKESNQQIYPPNSQIFNAFNETPFNKVKVVILGQDPYHGEKQAHGLSFSVNKGIKIPPSLRNIYKELETDIPGFITPDHGDLSHWAAEGVLLLNATLTVRAHQPGSHQGKGWEAFTDQAINKLSKDRDGLVFILWGKYAQQKELLIDSQKHLILKAPHPSPFSSYTGFFGSSPFSKTNAYLISKNKKPVNWQIV</sequence>
<organism evidence="13 14">
    <name type="scientific">Pedobacter antarcticus</name>
    <dbReference type="NCBI Taxonomy" id="34086"/>
    <lineage>
        <taxon>Bacteria</taxon>
        <taxon>Pseudomonadati</taxon>
        <taxon>Bacteroidota</taxon>
        <taxon>Sphingobacteriia</taxon>
        <taxon>Sphingobacteriales</taxon>
        <taxon>Sphingobacteriaceae</taxon>
        <taxon>Pedobacter</taxon>
    </lineage>
</organism>
<gene>
    <name evidence="9" type="primary">ung</name>
    <name evidence="13" type="ORF">SAMN03003324_01550</name>
</gene>
<evidence type="ECO:0000313" key="13">
    <source>
        <dbReference type="EMBL" id="SFE85737.1"/>
    </source>
</evidence>
<dbReference type="CDD" id="cd10027">
    <property type="entry name" value="UDG-F1-like"/>
    <property type="match status" value="1"/>
</dbReference>
<dbReference type="GO" id="GO:0004844">
    <property type="term" value="F:uracil DNA N-glycosylase activity"/>
    <property type="evidence" value="ECO:0007669"/>
    <property type="project" value="UniProtKB-UniRule"/>
</dbReference>
<evidence type="ECO:0000313" key="14">
    <source>
        <dbReference type="Proteomes" id="UP000183129"/>
    </source>
</evidence>
<feature type="domain" description="Uracil-DNA glycosylase-like" evidence="12">
    <location>
        <begin position="53"/>
        <end position="214"/>
    </location>
</feature>
<comment type="subcellular location">
    <subcellularLocation>
        <location evidence="9">Cytoplasm</location>
    </subcellularLocation>
</comment>
<dbReference type="PANTHER" id="PTHR11264:SF0">
    <property type="entry name" value="URACIL-DNA GLYCOSYLASE"/>
    <property type="match status" value="1"/>
</dbReference>
<dbReference type="NCBIfam" id="NF003591">
    <property type="entry name" value="PRK05254.1-4"/>
    <property type="match status" value="1"/>
</dbReference>
<dbReference type="GO" id="GO:0097510">
    <property type="term" value="P:base-excision repair, AP site formation via deaminated base removal"/>
    <property type="evidence" value="ECO:0007669"/>
    <property type="project" value="TreeGrafter"/>
</dbReference>
<evidence type="ECO:0000256" key="8">
    <source>
        <dbReference type="ARBA" id="ARBA00023204"/>
    </source>
</evidence>
<keyword evidence="8 9" id="KW-0234">DNA repair</keyword>
<dbReference type="NCBIfam" id="TIGR00628">
    <property type="entry name" value="ung"/>
    <property type="match status" value="1"/>
</dbReference>
<evidence type="ECO:0000259" key="12">
    <source>
        <dbReference type="SMART" id="SM00986"/>
    </source>
</evidence>
<dbReference type="EMBL" id="FONS01000003">
    <property type="protein sequence ID" value="SFE85737.1"/>
    <property type="molecule type" value="Genomic_DNA"/>
</dbReference>
<evidence type="ECO:0000256" key="11">
    <source>
        <dbReference type="RuleBase" id="RU003780"/>
    </source>
</evidence>
<dbReference type="SUPFAM" id="SSF52141">
    <property type="entry name" value="Uracil-DNA glycosylase-like"/>
    <property type="match status" value="1"/>
</dbReference>
<dbReference type="Proteomes" id="UP000183129">
    <property type="component" value="Unassembled WGS sequence"/>
</dbReference>
<keyword evidence="6 9" id="KW-0227">DNA damage</keyword>
<dbReference type="GO" id="GO:0005737">
    <property type="term" value="C:cytoplasm"/>
    <property type="evidence" value="ECO:0007669"/>
    <property type="project" value="UniProtKB-SubCell"/>
</dbReference>
<dbReference type="AlphaFoldDB" id="A0A1I2DZ96"/>
<evidence type="ECO:0000256" key="1">
    <source>
        <dbReference type="ARBA" id="ARBA00001400"/>
    </source>
</evidence>
<dbReference type="SMART" id="SM00986">
    <property type="entry name" value="UDG"/>
    <property type="match status" value="1"/>
</dbReference>
<dbReference type="PANTHER" id="PTHR11264">
    <property type="entry name" value="URACIL-DNA GLYCOSYLASE"/>
    <property type="match status" value="1"/>
</dbReference>
<dbReference type="HAMAP" id="MF_00148">
    <property type="entry name" value="UDG"/>
    <property type="match status" value="1"/>
</dbReference>
<comment type="similarity">
    <text evidence="3 9 11">Belongs to the uracil-DNA glycosylase (UDG) superfamily. UNG family.</text>
</comment>
<dbReference type="EC" id="3.2.2.27" evidence="4 9"/>
<evidence type="ECO:0000256" key="2">
    <source>
        <dbReference type="ARBA" id="ARBA00002631"/>
    </source>
</evidence>
<evidence type="ECO:0000256" key="9">
    <source>
        <dbReference type="HAMAP-Rule" id="MF_00148"/>
    </source>
</evidence>
<proteinExistence type="inferred from homology"/>
<reference evidence="13 14" key="1">
    <citation type="submission" date="2016-10" db="EMBL/GenBank/DDBJ databases">
        <authorList>
            <person name="de Groot N.N."/>
        </authorList>
    </citation>
    <scope>NUCLEOTIDE SEQUENCE [LARGE SCALE GENOMIC DNA]</scope>
    <source>
        <strain evidence="13 14">ATCC 51969</strain>
    </source>
</reference>
<evidence type="ECO:0000256" key="5">
    <source>
        <dbReference type="ARBA" id="ARBA00018429"/>
    </source>
</evidence>
<protein>
    <recommendedName>
        <fullName evidence="5 9">Uracil-DNA glycosylase</fullName>
        <shortName evidence="9">UDG</shortName>
        <ecNumber evidence="4 9">3.2.2.27</ecNumber>
    </recommendedName>
</protein>
<dbReference type="FunFam" id="3.40.470.10:FF:000001">
    <property type="entry name" value="Uracil-DNA glycosylase"/>
    <property type="match status" value="1"/>
</dbReference>
<dbReference type="InterPro" id="IPR005122">
    <property type="entry name" value="Uracil-DNA_glycosylase-like"/>
</dbReference>
<dbReference type="InterPro" id="IPR002043">
    <property type="entry name" value="UDG_fam1"/>
</dbReference>
<feature type="active site" description="Proton acceptor" evidence="9 10">
    <location>
        <position position="68"/>
    </location>
</feature>
<dbReference type="InterPro" id="IPR018085">
    <property type="entry name" value="Ura-DNA_Glyclase_AS"/>
</dbReference>
<dbReference type="NCBIfam" id="NF003589">
    <property type="entry name" value="PRK05254.1-2"/>
    <property type="match status" value="1"/>
</dbReference>
<evidence type="ECO:0000256" key="10">
    <source>
        <dbReference type="PROSITE-ProRule" id="PRU10072"/>
    </source>
</evidence>
<evidence type="ECO:0000256" key="4">
    <source>
        <dbReference type="ARBA" id="ARBA00012030"/>
    </source>
</evidence>
<comment type="function">
    <text evidence="2 9 11">Excises uracil residues from the DNA which can arise as a result of misincorporation of dUMP residues by DNA polymerase or due to deamination of cytosine.</text>
</comment>
<evidence type="ECO:0000256" key="3">
    <source>
        <dbReference type="ARBA" id="ARBA00008184"/>
    </source>
</evidence>
<dbReference type="NCBIfam" id="NF003588">
    <property type="entry name" value="PRK05254.1-1"/>
    <property type="match status" value="1"/>
</dbReference>
<keyword evidence="9" id="KW-0963">Cytoplasm</keyword>
<dbReference type="PROSITE" id="PS00130">
    <property type="entry name" value="U_DNA_GLYCOSYLASE"/>
    <property type="match status" value="1"/>
</dbReference>
<keyword evidence="7 9" id="KW-0378">Hydrolase</keyword>
<dbReference type="SMART" id="SM00987">
    <property type="entry name" value="UreE_C"/>
    <property type="match status" value="1"/>
</dbReference>
<evidence type="ECO:0000256" key="6">
    <source>
        <dbReference type="ARBA" id="ARBA00022763"/>
    </source>
</evidence>
<name>A0A1I2DZ96_9SPHI</name>
<dbReference type="NCBIfam" id="NF003592">
    <property type="entry name" value="PRK05254.1-5"/>
    <property type="match status" value="1"/>
</dbReference>
<accession>A0A1I2DZ96</accession>
<dbReference type="Pfam" id="PF03167">
    <property type="entry name" value="UDG"/>
    <property type="match status" value="1"/>
</dbReference>
<comment type="catalytic activity">
    <reaction evidence="1 9 11">
        <text>Hydrolyzes single-stranded DNA or mismatched double-stranded DNA and polynucleotides, releasing free uracil.</text>
        <dbReference type="EC" id="3.2.2.27"/>
    </reaction>
</comment>
<evidence type="ECO:0000256" key="7">
    <source>
        <dbReference type="ARBA" id="ARBA00022801"/>
    </source>
</evidence>
<dbReference type="InterPro" id="IPR036895">
    <property type="entry name" value="Uracil-DNA_glycosylase-like_sf"/>
</dbReference>
<dbReference type="STRING" id="34086.SAMN04488084_102257"/>
<dbReference type="Gene3D" id="3.40.470.10">
    <property type="entry name" value="Uracil-DNA glycosylase-like domain"/>
    <property type="match status" value="1"/>
</dbReference>